<dbReference type="OrthoDB" id="9801392at2"/>
<organism evidence="2 3">
    <name type="scientific">Tenacibaculum jejuense</name>
    <dbReference type="NCBI Taxonomy" id="584609"/>
    <lineage>
        <taxon>Bacteria</taxon>
        <taxon>Pseudomonadati</taxon>
        <taxon>Bacteroidota</taxon>
        <taxon>Flavobacteriia</taxon>
        <taxon>Flavobacteriales</taxon>
        <taxon>Flavobacteriaceae</taxon>
        <taxon>Tenacibaculum</taxon>
    </lineage>
</organism>
<keyword evidence="3" id="KW-1185">Reference proteome</keyword>
<dbReference type="EMBL" id="LT899436">
    <property type="protein sequence ID" value="SNR14745.1"/>
    <property type="molecule type" value="Genomic_DNA"/>
</dbReference>
<dbReference type="Proteomes" id="UP000215214">
    <property type="component" value="Chromosome TJEJU"/>
</dbReference>
<reference evidence="2 3" key="1">
    <citation type="submission" date="2017-07" db="EMBL/GenBank/DDBJ databases">
        <authorList>
            <person name="Sun Z.S."/>
            <person name="Albrecht U."/>
            <person name="Echele G."/>
            <person name="Lee C.C."/>
        </authorList>
    </citation>
    <scope>NUCLEOTIDE SEQUENCE [LARGE SCALE GENOMIC DNA]</scope>
    <source>
        <strain evidence="3">type strain: KCTC 22618</strain>
    </source>
</reference>
<gene>
    <name evidence="2" type="ORF">TJEJU_0984</name>
</gene>
<protein>
    <submittedName>
        <fullName evidence="2">Uncharacterized protein</fullName>
    </submittedName>
</protein>
<sequence>MTKIYLINPNELIHDFNEVVDKAQKIAIFTVGIELQKKEIEDLQEYIDNLSIQRKELATKNNGNDANLIYCFERLAMIIQSELKMLVSLKEDKMAIAWDILVDCQVHLGTVIRNYPFESDNLEHYLQRLHNYEKTLFPKMSFFSTGGFVKQSFCSICKKDYGSCDHIKGKLYNGELCTRNITEIELEEVSLVENPANKHCRVLHTEVNGIKTDALTLRKINTKS</sequence>
<evidence type="ECO:0000313" key="2">
    <source>
        <dbReference type="EMBL" id="SNR14745.1"/>
    </source>
</evidence>
<feature type="coiled-coil region" evidence="1">
    <location>
        <begin position="33"/>
        <end position="60"/>
    </location>
</feature>
<evidence type="ECO:0000256" key="1">
    <source>
        <dbReference type="SAM" id="Coils"/>
    </source>
</evidence>
<name>A0A238U6Q0_9FLAO</name>
<dbReference type="AlphaFoldDB" id="A0A238U6Q0"/>
<keyword evidence="1" id="KW-0175">Coiled coil</keyword>
<proteinExistence type="predicted"/>
<accession>A0A238U6Q0</accession>
<dbReference type="RefSeq" id="WP_095069942.1">
    <property type="nucleotide sequence ID" value="NZ_LT899436.1"/>
</dbReference>
<evidence type="ECO:0000313" key="3">
    <source>
        <dbReference type="Proteomes" id="UP000215214"/>
    </source>
</evidence>
<dbReference type="KEGG" id="tje:TJEJU_0984"/>